<keyword evidence="5" id="KW-1185">Reference proteome</keyword>
<organism evidence="4 5">
    <name type="scientific">Crotalaria pallida</name>
    <name type="common">Smooth rattlebox</name>
    <name type="synonym">Crotalaria striata</name>
    <dbReference type="NCBI Taxonomy" id="3830"/>
    <lineage>
        <taxon>Eukaryota</taxon>
        <taxon>Viridiplantae</taxon>
        <taxon>Streptophyta</taxon>
        <taxon>Embryophyta</taxon>
        <taxon>Tracheophyta</taxon>
        <taxon>Spermatophyta</taxon>
        <taxon>Magnoliopsida</taxon>
        <taxon>eudicotyledons</taxon>
        <taxon>Gunneridae</taxon>
        <taxon>Pentapetalae</taxon>
        <taxon>rosids</taxon>
        <taxon>fabids</taxon>
        <taxon>Fabales</taxon>
        <taxon>Fabaceae</taxon>
        <taxon>Papilionoideae</taxon>
        <taxon>50 kb inversion clade</taxon>
        <taxon>genistoids sensu lato</taxon>
        <taxon>core genistoids</taxon>
        <taxon>Crotalarieae</taxon>
        <taxon>Crotalaria</taxon>
    </lineage>
</organism>
<evidence type="ECO:0000256" key="1">
    <source>
        <dbReference type="ARBA" id="ARBA00008690"/>
    </source>
</evidence>
<protein>
    <recommendedName>
        <fullName evidence="3">FAF domain-containing protein</fullName>
    </recommendedName>
</protein>
<feature type="region of interest" description="Disordered" evidence="2">
    <location>
        <begin position="223"/>
        <end position="277"/>
    </location>
</feature>
<dbReference type="Proteomes" id="UP001372338">
    <property type="component" value="Unassembled WGS sequence"/>
</dbReference>
<evidence type="ECO:0000313" key="5">
    <source>
        <dbReference type="Proteomes" id="UP001372338"/>
    </source>
</evidence>
<evidence type="ECO:0000313" key="4">
    <source>
        <dbReference type="EMBL" id="KAK7253176.1"/>
    </source>
</evidence>
<dbReference type="InterPro" id="IPR021410">
    <property type="entry name" value="FAF"/>
</dbReference>
<proteinExistence type="inferred from homology"/>
<feature type="compositionally biased region" description="Acidic residues" evidence="2">
    <location>
        <begin position="252"/>
        <end position="273"/>
    </location>
</feature>
<accession>A0AAN9HSX1</accession>
<gene>
    <name evidence="4" type="ORF">RIF29_37677</name>
</gene>
<dbReference type="AlphaFoldDB" id="A0AAN9HSX1"/>
<comment type="caution">
    <text evidence="4">The sequence shown here is derived from an EMBL/GenBank/DDBJ whole genome shotgun (WGS) entry which is preliminary data.</text>
</comment>
<dbReference type="Pfam" id="PF11250">
    <property type="entry name" value="FAF"/>
    <property type="match status" value="1"/>
</dbReference>
<feature type="compositionally biased region" description="Basic and acidic residues" evidence="2">
    <location>
        <begin position="55"/>
        <end position="72"/>
    </location>
</feature>
<name>A0AAN9HSX1_CROPI</name>
<reference evidence="4 5" key="1">
    <citation type="submission" date="2024-01" db="EMBL/GenBank/DDBJ databases">
        <title>The genomes of 5 underutilized Papilionoideae crops provide insights into root nodulation and disease resistanc.</title>
        <authorList>
            <person name="Yuan L."/>
        </authorList>
    </citation>
    <scope>NUCLEOTIDE SEQUENCE [LARGE SCALE GENOMIC DNA]</scope>
    <source>
        <strain evidence="4">ZHUSHIDOU_FW_LH</strain>
        <tissue evidence="4">Leaf</tissue>
    </source>
</reference>
<evidence type="ECO:0000259" key="3">
    <source>
        <dbReference type="Pfam" id="PF11250"/>
    </source>
</evidence>
<dbReference type="EMBL" id="JAYWIO010000007">
    <property type="protein sequence ID" value="KAK7253176.1"/>
    <property type="molecule type" value="Genomic_DNA"/>
</dbReference>
<sequence>MVEIVCHGLQSCLESQLVESRIHTLMLPSPKPHTPPSQTIDLPFKSCLWDPSTKPHCDENSHKSDTTHHSNPDDQGGGWNFLQALSNVSEDKETTPTYVHPQVMYSSVRLSPKSLELCTENLGNETGTDDMLENEFDLLSSSWTREQRKSSQLLRAEKVKTKNFPPPLTTIRGGSDSLQMRPHREGGRLVIEVTKAPSSASCFQAERSHGRLRLSFSKNLVEYDDDDDVDHDDDEDDNQEEVESEMIGQIQDDVEEEEAEEETEAEGVENNDVESERDICGTSWNVRSGDMRITENYGRGRRSRSRCKESDHEKNNGFGFAVVNFLTA</sequence>
<feature type="domain" description="FAF" evidence="3">
    <location>
        <begin position="163"/>
        <end position="216"/>
    </location>
</feature>
<feature type="compositionally biased region" description="Acidic residues" evidence="2">
    <location>
        <begin position="223"/>
        <end position="244"/>
    </location>
</feature>
<feature type="region of interest" description="Disordered" evidence="2">
    <location>
        <begin position="55"/>
        <end position="81"/>
    </location>
</feature>
<comment type="similarity">
    <text evidence="1">Belongs to the fantastic four family.</text>
</comment>
<dbReference type="InterPro" id="IPR046431">
    <property type="entry name" value="FAF_dom"/>
</dbReference>
<dbReference type="PANTHER" id="PTHR33155:SF4">
    <property type="entry name" value="PROTEIN FANTASTIC FOUR 3"/>
    <property type="match status" value="1"/>
</dbReference>
<evidence type="ECO:0000256" key="2">
    <source>
        <dbReference type="SAM" id="MobiDB-lite"/>
    </source>
</evidence>
<dbReference type="PANTHER" id="PTHR33155">
    <property type="entry name" value="FANTASTIC FOUR-LIKE PROTEIN (DUF3049)"/>
    <property type="match status" value="1"/>
</dbReference>